<dbReference type="InterPro" id="IPR010432">
    <property type="entry name" value="RDD"/>
</dbReference>
<feature type="domain" description="RDD" evidence="8">
    <location>
        <begin position="116"/>
        <end position="280"/>
    </location>
</feature>
<feature type="transmembrane region" description="Helical" evidence="7">
    <location>
        <begin position="123"/>
        <end position="145"/>
    </location>
</feature>
<evidence type="ECO:0000256" key="7">
    <source>
        <dbReference type="SAM" id="Phobius"/>
    </source>
</evidence>
<gene>
    <name evidence="10" type="ORF">GCM10023153_29270</name>
</gene>
<evidence type="ECO:0000259" key="9">
    <source>
        <dbReference type="Pfam" id="PF10708"/>
    </source>
</evidence>
<proteinExistence type="predicted"/>
<name>A0ABP8K5Z9_9MICO</name>
<evidence type="ECO:0000256" key="1">
    <source>
        <dbReference type="ARBA" id="ARBA00004651"/>
    </source>
</evidence>
<evidence type="ECO:0000313" key="11">
    <source>
        <dbReference type="Proteomes" id="UP001500390"/>
    </source>
</evidence>
<evidence type="ECO:0008006" key="12">
    <source>
        <dbReference type="Google" id="ProtNLM"/>
    </source>
</evidence>
<dbReference type="RefSeq" id="WP_159905084.1">
    <property type="nucleotide sequence ID" value="NZ_BAABFX010000040.1"/>
</dbReference>
<keyword evidence="5 7" id="KW-0472">Membrane</keyword>
<feature type="domain" description="DUF2510" evidence="9">
    <location>
        <begin position="8"/>
        <end position="38"/>
    </location>
</feature>
<sequence>MSETPSGPGWYDDPDDASQLRYFDGVVWSSHTTPRKSPTIDDSVIGRGAPQQEGAGLQGGWVHPGAPQHGAPLGPGPQGPGSSGWSGPAYGGGQGYGGYGTAYAQRRDVLADGAVLAQWWRRLLARILDSVITSIVAVIVAIPWLGPLFTAVSDFIDASVAAAEAGGAMPDQNAYITEMLAASLPITIVSLVVGLLYETVFLAWRGATPGKMALGTVVRRVDGPGKLTVVDAIKRQLIGLATAVVGVVPVVGLLGSIVSILDPAWLLWDPKRQTLHDKVADTVVVLKQR</sequence>
<evidence type="ECO:0000256" key="6">
    <source>
        <dbReference type="SAM" id="MobiDB-lite"/>
    </source>
</evidence>
<dbReference type="EMBL" id="BAABFX010000040">
    <property type="protein sequence ID" value="GAA4401111.1"/>
    <property type="molecule type" value="Genomic_DNA"/>
</dbReference>
<keyword evidence="11" id="KW-1185">Reference proteome</keyword>
<feature type="compositionally biased region" description="Gly residues" evidence="6">
    <location>
        <begin position="79"/>
        <end position="88"/>
    </location>
</feature>
<evidence type="ECO:0000259" key="8">
    <source>
        <dbReference type="Pfam" id="PF06271"/>
    </source>
</evidence>
<evidence type="ECO:0000256" key="4">
    <source>
        <dbReference type="ARBA" id="ARBA00022989"/>
    </source>
</evidence>
<feature type="transmembrane region" description="Helical" evidence="7">
    <location>
        <begin position="237"/>
        <end position="261"/>
    </location>
</feature>
<accession>A0ABP8K5Z9</accession>
<dbReference type="Proteomes" id="UP001500390">
    <property type="component" value="Unassembled WGS sequence"/>
</dbReference>
<feature type="transmembrane region" description="Helical" evidence="7">
    <location>
        <begin position="179"/>
        <end position="204"/>
    </location>
</feature>
<reference evidence="11" key="1">
    <citation type="journal article" date="2019" name="Int. J. Syst. Evol. Microbiol.">
        <title>The Global Catalogue of Microorganisms (GCM) 10K type strain sequencing project: providing services to taxonomists for standard genome sequencing and annotation.</title>
        <authorList>
            <consortium name="The Broad Institute Genomics Platform"/>
            <consortium name="The Broad Institute Genome Sequencing Center for Infectious Disease"/>
            <person name="Wu L."/>
            <person name="Ma J."/>
        </authorList>
    </citation>
    <scope>NUCLEOTIDE SEQUENCE [LARGE SCALE GENOMIC DNA]</scope>
    <source>
        <strain evidence="11">JCM 17738</strain>
    </source>
</reference>
<evidence type="ECO:0000256" key="5">
    <source>
        <dbReference type="ARBA" id="ARBA00023136"/>
    </source>
</evidence>
<feature type="region of interest" description="Disordered" evidence="6">
    <location>
        <begin position="31"/>
        <end position="88"/>
    </location>
</feature>
<keyword evidence="4 7" id="KW-1133">Transmembrane helix</keyword>
<keyword evidence="3 7" id="KW-0812">Transmembrane</keyword>
<dbReference type="Pfam" id="PF06271">
    <property type="entry name" value="RDD"/>
    <property type="match status" value="1"/>
</dbReference>
<comment type="caution">
    <text evidence="10">The sequence shown here is derived from an EMBL/GenBank/DDBJ whole genome shotgun (WGS) entry which is preliminary data.</text>
</comment>
<evidence type="ECO:0000256" key="2">
    <source>
        <dbReference type="ARBA" id="ARBA00022475"/>
    </source>
</evidence>
<organism evidence="10 11">
    <name type="scientific">Ornithinibacter aureus</name>
    <dbReference type="NCBI Taxonomy" id="622664"/>
    <lineage>
        <taxon>Bacteria</taxon>
        <taxon>Bacillati</taxon>
        <taxon>Actinomycetota</taxon>
        <taxon>Actinomycetes</taxon>
        <taxon>Micrococcales</taxon>
        <taxon>Intrasporangiaceae</taxon>
        <taxon>Ornithinibacter</taxon>
    </lineage>
</organism>
<evidence type="ECO:0000256" key="3">
    <source>
        <dbReference type="ARBA" id="ARBA00022692"/>
    </source>
</evidence>
<evidence type="ECO:0000313" key="10">
    <source>
        <dbReference type="EMBL" id="GAA4401111.1"/>
    </source>
</evidence>
<keyword evidence="2" id="KW-1003">Cell membrane</keyword>
<comment type="subcellular location">
    <subcellularLocation>
        <location evidence="1">Cell membrane</location>
        <topology evidence="1">Multi-pass membrane protein</topology>
    </subcellularLocation>
</comment>
<dbReference type="InterPro" id="IPR018929">
    <property type="entry name" value="DUF2510"/>
</dbReference>
<protein>
    <recommendedName>
        <fullName evidence="12">RDD family protein</fullName>
    </recommendedName>
</protein>
<dbReference type="InterPro" id="IPR051791">
    <property type="entry name" value="Pra-immunoreactive"/>
</dbReference>
<dbReference type="Pfam" id="PF10708">
    <property type="entry name" value="DUF2510"/>
    <property type="match status" value="1"/>
</dbReference>
<dbReference type="PANTHER" id="PTHR36115">
    <property type="entry name" value="PROLINE-RICH ANTIGEN HOMOLOG-RELATED"/>
    <property type="match status" value="1"/>
</dbReference>